<evidence type="ECO:0000313" key="1">
    <source>
        <dbReference type="EMBL" id="TKA26142.1"/>
    </source>
</evidence>
<evidence type="ECO:0000313" key="2">
    <source>
        <dbReference type="Proteomes" id="UP000308549"/>
    </source>
</evidence>
<comment type="caution">
    <text evidence="1">The sequence shown here is derived from an EMBL/GenBank/DDBJ whole genome shotgun (WGS) entry which is preliminary data.</text>
</comment>
<dbReference type="AlphaFoldDB" id="A0A4U0TVT3"/>
<dbReference type="EMBL" id="NAJL01000030">
    <property type="protein sequence ID" value="TKA26142.1"/>
    <property type="molecule type" value="Genomic_DNA"/>
</dbReference>
<gene>
    <name evidence="1" type="ORF">B0A50_04639</name>
</gene>
<proteinExistence type="predicted"/>
<accession>A0A4U0TVT3</accession>
<reference evidence="1 2" key="1">
    <citation type="submission" date="2017-03" db="EMBL/GenBank/DDBJ databases">
        <title>Genomes of endolithic fungi from Antarctica.</title>
        <authorList>
            <person name="Coleine C."/>
            <person name="Masonjones S."/>
            <person name="Stajich J.E."/>
        </authorList>
    </citation>
    <scope>NUCLEOTIDE SEQUENCE [LARGE SCALE GENOMIC DNA]</scope>
    <source>
        <strain evidence="1 2">CCFEE 6315</strain>
    </source>
</reference>
<dbReference type="OrthoDB" id="5331170at2759"/>
<keyword evidence="2" id="KW-1185">Reference proteome</keyword>
<organism evidence="1 2">
    <name type="scientific">Salinomyces thailandicus</name>
    <dbReference type="NCBI Taxonomy" id="706561"/>
    <lineage>
        <taxon>Eukaryota</taxon>
        <taxon>Fungi</taxon>
        <taxon>Dikarya</taxon>
        <taxon>Ascomycota</taxon>
        <taxon>Pezizomycotina</taxon>
        <taxon>Dothideomycetes</taxon>
        <taxon>Dothideomycetidae</taxon>
        <taxon>Mycosphaerellales</taxon>
        <taxon>Teratosphaeriaceae</taxon>
        <taxon>Salinomyces</taxon>
    </lineage>
</organism>
<name>A0A4U0TVT3_9PEZI</name>
<sequence>MYHWIRDSKPENQQDEEARGLYPTFFTTGPRRSAPAELPFIQWRPEWGGGWYRGRRKLPSSTFTPKAYFTRPHDGKRSGGLGRFKDALTGEGPDVFVTVSGDKRTLMRDRPQRWQWSQWGLSWGEALSRRDDRDWREQDELPVLGMPWAGGEARAGMGYNFRTRRFEAPRPRWETRDGVWTDAQWREGARRGDQLPLGKRDINGFWQSRVPWRSGRWAGGRPRP</sequence>
<dbReference type="Proteomes" id="UP000308549">
    <property type="component" value="Unassembled WGS sequence"/>
</dbReference>
<protein>
    <submittedName>
        <fullName evidence="1">Uncharacterized protein</fullName>
    </submittedName>
</protein>